<dbReference type="PANTHER" id="PTHR47723:SF19">
    <property type="entry name" value="POLYNUCLEOTIDYL TRANSFERASE, RIBONUCLEASE H-LIKE SUPERFAMILY PROTEIN"/>
    <property type="match status" value="1"/>
</dbReference>
<dbReference type="Proteomes" id="UP001459277">
    <property type="component" value="Unassembled WGS sequence"/>
</dbReference>
<name>A0AAW2C8G3_9ROSI</name>
<proteinExistence type="predicted"/>
<organism evidence="1 2">
    <name type="scientific">Lithocarpus litseifolius</name>
    <dbReference type="NCBI Taxonomy" id="425828"/>
    <lineage>
        <taxon>Eukaryota</taxon>
        <taxon>Viridiplantae</taxon>
        <taxon>Streptophyta</taxon>
        <taxon>Embryophyta</taxon>
        <taxon>Tracheophyta</taxon>
        <taxon>Spermatophyta</taxon>
        <taxon>Magnoliopsida</taxon>
        <taxon>eudicotyledons</taxon>
        <taxon>Gunneridae</taxon>
        <taxon>Pentapetalae</taxon>
        <taxon>rosids</taxon>
        <taxon>fabids</taxon>
        <taxon>Fagales</taxon>
        <taxon>Fagaceae</taxon>
        <taxon>Lithocarpus</taxon>
    </lineage>
</organism>
<accession>A0AAW2C8G3</accession>
<evidence type="ECO:0008006" key="3">
    <source>
        <dbReference type="Google" id="ProtNLM"/>
    </source>
</evidence>
<gene>
    <name evidence="1" type="ORF">SO802_023320</name>
</gene>
<dbReference type="InterPro" id="IPR053151">
    <property type="entry name" value="RNase_H-like"/>
</dbReference>
<evidence type="ECO:0000313" key="2">
    <source>
        <dbReference type="Proteomes" id="UP001459277"/>
    </source>
</evidence>
<sequence>MEYLGHLIEEKCAAKIWRPVKASRNGPSFSHLFFADDLVLFAGADSDNCHAINAVLYEFCSRFRQRVSEAKSCVFFSPNVKPDQRDLLSNTLGFNSTSNLDKYLGFPLKHIGDRKFPWNILFPFAVWMIWKHRNQAVFANKGTNPNLTKVISMQASKFLLCATQPTYYNRMVFRQIRWEKPELGWLKLNTDGSSNGVVGTAAGGGLIRDEFGNWVIGFSRRIRRANSFAAEI</sequence>
<dbReference type="AlphaFoldDB" id="A0AAW2C8G3"/>
<protein>
    <recommendedName>
        <fullName evidence="3">Reverse transcriptase</fullName>
    </recommendedName>
</protein>
<keyword evidence="2" id="KW-1185">Reference proteome</keyword>
<evidence type="ECO:0000313" key="1">
    <source>
        <dbReference type="EMBL" id="KAK9993617.1"/>
    </source>
</evidence>
<comment type="caution">
    <text evidence="1">The sequence shown here is derived from an EMBL/GenBank/DDBJ whole genome shotgun (WGS) entry which is preliminary data.</text>
</comment>
<dbReference type="PANTHER" id="PTHR47723">
    <property type="entry name" value="OS05G0353850 PROTEIN"/>
    <property type="match status" value="1"/>
</dbReference>
<dbReference type="EMBL" id="JAZDWU010000008">
    <property type="protein sequence ID" value="KAK9993617.1"/>
    <property type="molecule type" value="Genomic_DNA"/>
</dbReference>
<reference evidence="1 2" key="1">
    <citation type="submission" date="2024-01" db="EMBL/GenBank/DDBJ databases">
        <title>A telomere-to-telomere, gap-free genome of sweet tea (Lithocarpus litseifolius).</title>
        <authorList>
            <person name="Zhou J."/>
        </authorList>
    </citation>
    <scope>NUCLEOTIDE SEQUENCE [LARGE SCALE GENOMIC DNA]</scope>
    <source>
        <strain evidence="1">Zhou-2022a</strain>
        <tissue evidence="1">Leaf</tissue>
    </source>
</reference>